<sequence>MSTRQPPPMASRIPVQMVDTKSILPHLRADGVPSLTEETELVTSPDYQSKKRQKKLLAAHAYQISLGQQVRDVVPTQTRASSNAQARSAQPSPQQASSRHDPGIADCNIPLEIIPGSDSQV</sequence>
<name>A0A6A6E943_9PEZI</name>
<evidence type="ECO:0000313" key="3">
    <source>
        <dbReference type="Proteomes" id="UP000800200"/>
    </source>
</evidence>
<proteinExistence type="predicted"/>
<dbReference type="EMBL" id="ML994626">
    <property type="protein sequence ID" value="KAF2187643.1"/>
    <property type="molecule type" value="Genomic_DNA"/>
</dbReference>
<gene>
    <name evidence="2" type="ORF">K469DRAFT_103449</name>
</gene>
<dbReference type="Proteomes" id="UP000800200">
    <property type="component" value="Unassembled WGS sequence"/>
</dbReference>
<keyword evidence="3" id="KW-1185">Reference proteome</keyword>
<accession>A0A6A6E943</accession>
<evidence type="ECO:0000256" key="1">
    <source>
        <dbReference type="SAM" id="MobiDB-lite"/>
    </source>
</evidence>
<feature type="region of interest" description="Disordered" evidence="1">
    <location>
        <begin position="76"/>
        <end position="121"/>
    </location>
</feature>
<evidence type="ECO:0000313" key="2">
    <source>
        <dbReference type="EMBL" id="KAF2187643.1"/>
    </source>
</evidence>
<feature type="compositionally biased region" description="Low complexity" evidence="1">
    <location>
        <begin position="77"/>
        <end position="97"/>
    </location>
</feature>
<organism evidence="2 3">
    <name type="scientific">Zopfia rhizophila CBS 207.26</name>
    <dbReference type="NCBI Taxonomy" id="1314779"/>
    <lineage>
        <taxon>Eukaryota</taxon>
        <taxon>Fungi</taxon>
        <taxon>Dikarya</taxon>
        <taxon>Ascomycota</taxon>
        <taxon>Pezizomycotina</taxon>
        <taxon>Dothideomycetes</taxon>
        <taxon>Dothideomycetes incertae sedis</taxon>
        <taxon>Zopfiaceae</taxon>
        <taxon>Zopfia</taxon>
    </lineage>
</organism>
<dbReference type="AlphaFoldDB" id="A0A6A6E943"/>
<protein>
    <submittedName>
        <fullName evidence="2">Uncharacterized protein</fullName>
    </submittedName>
</protein>
<reference evidence="2" key="1">
    <citation type="journal article" date="2020" name="Stud. Mycol.">
        <title>101 Dothideomycetes genomes: a test case for predicting lifestyles and emergence of pathogens.</title>
        <authorList>
            <person name="Haridas S."/>
            <person name="Albert R."/>
            <person name="Binder M."/>
            <person name="Bloem J."/>
            <person name="Labutti K."/>
            <person name="Salamov A."/>
            <person name="Andreopoulos B."/>
            <person name="Baker S."/>
            <person name="Barry K."/>
            <person name="Bills G."/>
            <person name="Bluhm B."/>
            <person name="Cannon C."/>
            <person name="Castanera R."/>
            <person name="Culley D."/>
            <person name="Daum C."/>
            <person name="Ezra D."/>
            <person name="Gonzalez J."/>
            <person name="Henrissat B."/>
            <person name="Kuo A."/>
            <person name="Liang C."/>
            <person name="Lipzen A."/>
            <person name="Lutzoni F."/>
            <person name="Magnuson J."/>
            <person name="Mondo S."/>
            <person name="Nolan M."/>
            <person name="Ohm R."/>
            <person name="Pangilinan J."/>
            <person name="Park H.-J."/>
            <person name="Ramirez L."/>
            <person name="Alfaro M."/>
            <person name="Sun H."/>
            <person name="Tritt A."/>
            <person name="Yoshinaga Y."/>
            <person name="Zwiers L.-H."/>
            <person name="Turgeon B."/>
            <person name="Goodwin S."/>
            <person name="Spatafora J."/>
            <person name="Crous P."/>
            <person name="Grigoriev I."/>
        </authorList>
    </citation>
    <scope>NUCLEOTIDE SEQUENCE</scope>
    <source>
        <strain evidence="2">CBS 207.26</strain>
    </source>
</reference>